<comment type="similarity">
    <text evidence="2 9">Belongs to the acyl carrier protein (ACP) family.</text>
</comment>
<keyword evidence="6 9" id="KW-0276">Fatty acid metabolism</keyword>
<dbReference type="GO" id="GO:0009245">
    <property type="term" value="P:lipid A biosynthetic process"/>
    <property type="evidence" value="ECO:0007669"/>
    <property type="project" value="TreeGrafter"/>
</dbReference>
<dbReference type="InterPro" id="IPR009081">
    <property type="entry name" value="PP-bd_ACP"/>
</dbReference>
<gene>
    <name evidence="9 12" type="primary">acpP</name>
    <name evidence="12" type="ORF">CspTHAL103_029</name>
</gene>
<evidence type="ECO:0000256" key="8">
    <source>
        <dbReference type="ARBA" id="ARBA00023160"/>
    </source>
</evidence>
<dbReference type="FunFam" id="1.10.1200.10:FF:000003">
    <property type="entry name" value="Acyl carrier protein"/>
    <property type="match status" value="1"/>
</dbReference>
<dbReference type="InterPro" id="IPR003231">
    <property type="entry name" value="ACP"/>
</dbReference>
<keyword evidence="12" id="KW-0934">Plastid</keyword>
<keyword evidence="5 9" id="KW-0597">Phosphoprotein</keyword>
<dbReference type="GO" id="GO:0005829">
    <property type="term" value="C:cytosol"/>
    <property type="evidence" value="ECO:0007669"/>
    <property type="project" value="TreeGrafter"/>
</dbReference>
<geneLocation type="plastid" evidence="12"/>
<evidence type="ECO:0000256" key="2">
    <source>
        <dbReference type="ARBA" id="ARBA00010930"/>
    </source>
</evidence>
<dbReference type="PROSITE" id="PS50075">
    <property type="entry name" value="CARRIER"/>
    <property type="match status" value="1"/>
</dbReference>
<protein>
    <recommendedName>
        <fullName evidence="9 10">Acyl carrier protein</fullName>
        <shortName evidence="9">ACP</shortName>
    </recommendedName>
</protein>
<keyword evidence="7 9" id="KW-0443">Lipid metabolism</keyword>
<evidence type="ECO:0000256" key="9">
    <source>
        <dbReference type="HAMAP-Rule" id="MF_01217"/>
    </source>
</evidence>
<reference evidence="12" key="1">
    <citation type="journal article" date="2023" name="J. Phycol.">
        <title>Revised classification of the Cyanidiophyceae based on plastid genome data with descriptions of the Cavernulicolales ord. nov. and Galdieriales ord. nov. (Rhodophyta).</title>
        <authorList>
            <person name="Park S.I."/>
            <person name="Cho C.H."/>
            <person name="Ciniglia C."/>
            <person name="Huang T.Y."/>
            <person name="Liu S.L."/>
            <person name="Bustamante D.E."/>
            <person name="Calderon M.S."/>
            <person name="Mansilla A."/>
            <person name="McDermott T."/>
            <person name="Andersen R.A."/>
            <person name="Yoon H.S."/>
        </authorList>
    </citation>
    <scope>NUCLEOTIDE SEQUENCE</scope>
</reference>
<name>A0A9Y1I3Y7_9RHOD</name>
<evidence type="ECO:0000256" key="6">
    <source>
        <dbReference type="ARBA" id="ARBA00022832"/>
    </source>
</evidence>
<comment type="function">
    <text evidence="9 10">Carrier of the growing fatty acid chain in fatty acid biosynthesis.</text>
</comment>
<accession>A0A9Y1I3Y7</accession>
<dbReference type="GO" id="GO:0005739">
    <property type="term" value="C:mitochondrion"/>
    <property type="evidence" value="ECO:0007669"/>
    <property type="project" value="UniProtKB-ARBA"/>
</dbReference>
<evidence type="ECO:0000313" key="12">
    <source>
        <dbReference type="EMBL" id="WDA99953.1"/>
    </source>
</evidence>
<dbReference type="PANTHER" id="PTHR20863:SF76">
    <property type="entry name" value="CARRIER DOMAIN-CONTAINING PROTEIN"/>
    <property type="match status" value="1"/>
</dbReference>
<comment type="pathway">
    <text evidence="1 9">Lipid metabolism; fatty acid biosynthesis.</text>
</comment>
<dbReference type="GO" id="GO:0000036">
    <property type="term" value="F:acyl carrier activity"/>
    <property type="evidence" value="ECO:0007669"/>
    <property type="project" value="UniProtKB-UniRule"/>
</dbReference>
<dbReference type="NCBIfam" id="NF002151">
    <property type="entry name" value="PRK00982.1-5"/>
    <property type="match status" value="1"/>
</dbReference>
<keyword evidence="8 9" id="KW-0275">Fatty acid biosynthesis</keyword>
<feature type="modified residue" description="O-(pantetheine 4'-phosphoryl)serine" evidence="9">
    <location>
        <position position="40"/>
    </location>
</feature>
<sequence>MITKQDIFDKIKIIVSEQLGVEQNQILENSNFTNDLGADSLDNVELVMAMEEEFNIEIPDIEAEKITTPNQAINFIFDKINKSVH</sequence>
<dbReference type="AlphaFoldDB" id="A0A9Y1I3Y7"/>
<dbReference type="Pfam" id="PF00550">
    <property type="entry name" value="PP-binding"/>
    <property type="match status" value="1"/>
</dbReference>
<evidence type="ECO:0000256" key="10">
    <source>
        <dbReference type="RuleBase" id="RU000722"/>
    </source>
</evidence>
<dbReference type="GO" id="GO:0016020">
    <property type="term" value="C:membrane"/>
    <property type="evidence" value="ECO:0007669"/>
    <property type="project" value="GOC"/>
</dbReference>
<dbReference type="PANTHER" id="PTHR20863">
    <property type="entry name" value="ACYL CARRIER PROTEIN"/>
    <property type="match status" value="1"/>
</dbReference>
<dbReference type="Gene3D" id="1.10.1200.10">
    <property type="entry name" value="ACP-like"/>
    <property type="match status" value="1"/>
</dbReference>
<evidence type="ECO:0000259" key="11">
    <source>
        <dbReference type="PROSITE" id="PS50075"/>
    </source>
</evidence>
<evidence type="ECO:0000256" key="1">
    <source>
        <dbReference type="ARBA" id="ARBA00005194"/>
    </source>
</evidence>
<dbReference type="GO" id="GO:0000035">
    <property type="term" value="F:acyl binding"/>
    <property type="evidence" value="ECO:0007669"/>
    <property type="project" value="TreeGrafter"/>
</dbReference>
<dbReference type="NCBIfam" id="TIGR00517">
    <property type="entry name" value="acyl_carrier"/>
    <property type="match status" value="1"/>
</dbReference>
<feature type="domain" description="Carrier" evidence="11">
    <location>
        <begin position="5"/>
        <end position="80"/>
    </location>
</feature>
<evidence type="ECO:0000256" key="4">
    <source>
        <dbReference type="ARBA" id="ARBA00022516"/>
    </source>
</evidence>
<organism evidence="12">
    <name type="scientific">Cyanidium sp. THAL103</name>
    <dbReference type="NCBI Taxonomy" id="3027999"/>
    <lineage>
        <taxon>Eukaryota</taxon>
        <taxon>Rhodophyta</taxon>
        <taxon>Bangiophyceae</taxon>
        <taxon>Cyanidiales</taxon>
        <taxon>Cyanidiaceae</taxon>
        <taxon>Cyanidium</taxon>
    </lineage>
</organism>
<keyword evidence="9" id="KW-0963">Cytoplasm</keyword>
<dbReference type="InterPro" id="IPR036736">
    <property type="entry name" value="ACP-like_sf"/>
</dbReference>
<comment type="PTM">
    <text evidence="9">4'-phosphopantetheine is transferred from CoA to a specific serine of apo-ACP by AcpS. This modification is essential for activity because fatty acids are bound in thioester linkage to the sulfhydryl of the prosthetic group.</text>
</comment>
<proteinExistence type="inferred from homology"/>
<dbReference type="HAMAP" id="MF_01217">
    <property type="entry name" value="Acyl_carrier"/>
    <property type="match status" value="1"/>
</dbReference>
<comment type="subcellular location">
    <subcellularLocation>
        <location evidence="9">Cytoplasm</location>
    </subcellularLocation>
</comment>
<dbReference type="SUPFAM" id="SSF47336">
    <property type="entry name" value="ACP-like"/>
    <property type="match status" value="1"/>
</dbReference>
<dbReference type="EMBL" id="OP616817">
    <property type="protein sequence ID" value="WDA99953.1"/>
    <property type="molecule type" value="Genomic_DNA"/>
</dbReference>
<dbReference type="NCBIfam" id="NF002150">
    <property type="entry name" value="PRK00982.1-4"/>
    <property type="match status" value="1"/>
</dbReference>
<keyword evidence="4 9" id="KW-0444">Lipid biosynthesis</keyword>
<evidence type="ECO:0000256" key="5">
    <source>
        <dbReference type="ARBA" id="ARBA00022553"/>
    </source>
</evidence>
<dbReference type="NCBIfam" id="NF002148">
    <property type="entry name" value="PRK00982.1-2"/>
    <property type="match status" value="1"/>
</dbReference>
<evidence type="ECO:0000256" key="7">
    <source>
        <dbReference type="ARBA" id="ARBA00023098"/>
    </source>
</evidence>
<evidence type="ECO:0000256" key="3">
    <source>
        <dbReference type="ARBA" id="ARBA00022450"/>
    </source>
</evidence>
<keyword evidence="3 9" id="KW-0596">Phosphopantetheine</keyword>